<organism evidence="3 4">
    <name type="scientific">Megalops atlanticus</name>
    <name type="common">Tarpon</name>
    <name type="synonym">Clupea gigantea</name>
    <dbReference type="NCBI Taxonomy" id="7932"/>
    <lineage>
        <taxon>Eukaryota</taxon>
        <taxon>Metazoa</taxon>
        <taxon>Chordata</taxon>
        <taxon>Craniata</taxon>
        <taxon>Vertebrata</taxon>
        <taxon>Euteleostomi</taxon>
        <taxon>Actinopterygii</taxon>
        <taxon>Neopterygii</taxon>
        <taxon>Teleostei</taxon>
        <taxon>Elopiformes</taxon>
        <taxon>Megalopidae</taxon>
        <taxon>Megalops</taxon>
    </lineage>
</organism>
<dbReference type="InterPro" id="IPR000159">
    <property type="entry name" value="RA_dom"/>
</dbReference>
<dbReference type="InterPro" id="IPR033593">
    <property type="entry name" value="N-RASSF"/>
</dbReference>
<evidence type="ECO:0000313" key="3">
    <source>
        <dbReference type="EMBL" id="KAG7454351.1"/>
    </source>
</evidence>
<dbReference type="OrthoDB" id="10034447at2759"/>
<dbReference type="EMBL" id="JAFDVH010000025">
    <property type="protein sequence ID" value="KAG7454351.1"/>
    <property type="molecule type" value="Genomic_DNA"/>
</dbReference>
<dbReference type="Gene3D" id="3.10.20.90">
    <property type="entry name" value="Phosphatidylinositol 3-kinase Catalytic Subunit, Chain A, domain 1"/>
    <property type="match status" value="1"/>
</dbReference>
<keyword evidence="4" id="KW-1185">Reference proteome</keyword>
<evidence type="ECO:0000313" key="4">
    <source>
        <dbReference type="Proteomes" id="UP001046870"/>
    </source>
</evidence>
<feature type="region of interest" description="Disordered" evidence="1">
    <location>
        <begin position="118"/>
        <end position="139"/>
    </location>
</feature>
<dbReference type="AlphaFoldDB" id="A0A9D3STX9"/>
<reference evidence="3" key="1">
    <citation type="submission" date="2021-01" db="EMBL/GenBank/DDBJ databases">
        <authorList>
            <person name="Zahm M."/>
            <person name="Roques C."/>
            <person name="Cabau C."/>
            <person name="Klopp C."/>
            <person name="Donnadieu C."/>
            <person name="Jouanno E."/>
            <person name="Lampietro C."/>
            <person name="Louis A."/>
            <person name="Herpin A."/>
            <person name="Echchiki A."/>
            <person name="Berthelot C."/>
            <person name="Parey E."/>
            <person name="Roest-Crollius H."/>
            <person name="Braasch I."/>
            <person name="Postlethwait J."/>
            <person name="Bobe J."/>
            <person name="Montfort J."/>
            <person name="Bouchez O."/>
            <person name="Begum T."/>
            <person name="Mejri S."/>
            <person name="Adams A."/>
            <person name="Chen W.-J."/>
            <person name="Guiguen Y."/>
        </authorList>
    </citation>
    <scope>NUCLEOTIDE SEQUENCE</scope>
    <source>
        <strain evidence="3">YG-15Mar2019-1</strain>
        <tissue evidence="3">Brain</tissue>
    </source>
</reference>
<dbReference type="SMART" id="SM00314">
    <property type="entry name" value="RA"/>
    <property type="match status" value="1"/>
</dbReference>
<name>A0A9D3STX9_MEGAT</name>
<proteinExistence type="predicted"/>
<dbReference type="PROSITE" id="PS50200">
    <property type="entry name" value="RA"/>
    <property type="match status" value="1"/>
</dbReference>
<dbReference type="SUPFAM" id="SSF54236">
    <property type="entry name" value="Ubiquitin-like"/>
    <property type="match status" value="1"/>
</dbReference>
<protein>
    <recommendedName>
        <fullName evidence="2">Ras-associating domain-containing protein</fullName>
    </recommendedName>
</protein>
<evidence type="ECO:0000256" key="1">
    <source>
        <dbReference type="SAM" id="MobiDB-lite"/>
    </source>
</evidence>
<feature type="region of interest" description="Disordered" evidence="1">
    <location>
        <begin position="365"/>
        <end position="435"/>
    </location>
</feature>
<dbReference type="GO" id="GO:0007165">
    <property type="term" value="P:signal transduction"/>
    <property type="evidence" value="ECO:0007669"/>
    <property type="project" value="InterPro"/>
</dbReference>
<accession>A0A9D3STX9</accession>
<evidence type="ECO:0000259" key="2">
    <source>
        <dbReference type="PROSITE" id="PS50200"/>
    </source>
</evidence>
<feature type="domain" description="Ras-associating" evidence="2">
    <location>
        <begin position="24"/>
        <end position="117"/>
    </location>
</feature>
<dbReference type="PANTHER" id="PTHR15286:SF10">
    <property type="entry name" value="RAS ASSOCIATION DOMAIN-CONTAINING PROTEIN 9"/>
    <property type="match status" value="1"/>
</dbReference>
<gene>
    <name evidence="3" type="ORF">MATL_G00258780</name>
</gene>
<dbReference type="Proteomes" id="UP001046870">
    <property type="component" value="Chromosome 25"/>
</dbReference>
<sequence length="435" mass="48377">MAPFGRNFLKARLKNRSENKELLPGKEIQVWVCQEEKVVCGVTKHSTCADVVQALLEDHQSSAESKVLLGEPSEYCLLERWKGFERALPPLTRILRLWNAWGDEKAFVQFILVKAGESRPQPCKGSSRPKGAPSKPRSAAKWCDQAPAQYVRSLPVERQKRMVRKAFRKLERIRERERRPGEEGKIGGLVQLIIEQDHTIREQVRRMRELDVEIERVERGLGLGRGASAPEQDGALCPGPSEPAEIWLQEDLYGADGVERLEAQLERHRDLIERLSLDIDVELKSVWDATGMDELQGATASAGPDPEGSAGAAELEMLRRDLEHSMERGLSLHAQVTDLEKELQRNDAALSSKSRECEQLAAQLSSLQVSDTTERAGPPSPTDQSQICGSQGKLCQILSRPDGTDTDSDTGISSTHSQDSLSPCREILPPLDTDV</sequence>
<dbReference type="PANTHER" id="PTHR15286">
    <property type="entry name" value="RAS-ASSOCIATING DOMAIN CONTAINING PROTEIN"/>
    <property type="match status" value="1"/>
</dbReference>
<comment type="caution">
    <text evidence="3">The sequence shown here is derived from an EMBL/GenBank/DDBJ whole genome shotgun (WGS) entry which is preliminary data.</text>
</comment>
<dbReference type="InterPro" id="IPR029071">
    <property type="entry name" value="Ubiquitin-like_domsf"/>
</dbReference>